<gene>
    <name evidence="3" type="ORF">LACBIDRAFT_292116</name>
</gene>
<sequence length="166" mass="19041">MPYPHYHLAHWHRRPSRFLWFFIGAGTATWWILHKDANAYHRHGFFGHCRRPQLPPPDNGGTMNPDASWPTPDSRNESRNAPAWGVPFERAAQWDAPDKEKMAPFSRQAVDTATELTEAALESILSTAESLKAKLVAHRVHREQQQNLYEQRQPDDQPANPSSQTV</sequence>
<feature type="region of interest" description="Disordered" evidence="1">
    <location>
        <begin position="52"/>
        <end position="99"/>
    </location>
</feature>
<feature type="transmembrane region" description="Helical" evidence="2">
    <location>
        <begin position="17"/>
        <end position="33"/>
    </location>
</feature>
<dbReference type="HOGENOM" id="CLU_109488_1_0_1"/>
<keyword evidence="2" id="KW-1133">Transmembrane helix</keyword>
<keyword evidence="4" id="KW-1185">Reference proteome</keyword>
<accession>B0CUI3</accession>
<keyword evidence="2" id="KW-0472">Membrane</keyword>
<dbReference type="GeneID" id="6070145"/>
<dbReference type="RefSeq" id="XP_001874656.1">
    <property type="nucleotide sequence ID" value="XM_001874621.1"/>
</dbReference>
<dbReference type="AlphaFoldDB" id="B0CUI3"/>
<evidence type="ECO:0000313" key="3">
    <source>
        <dbReference type="EMBL" id="EDR14097.1"/>
    </source>
</evidence>
<dbReference type="InParanoid" id="B0CUI3"/>
<dbReference type="Proteomes" id="UP000001194">
    <property type="component" value="Unassembled WGS sequence"/>
</dbReference>
<reference evidence="3 4" key="1">
    <citation type="journal article" date="2008" name="Nature">
        <title>The genome of Laccaria bicolor provides insights into mycorrhizal symbiosis.</title>
        <authorList>
            <person name="Martin F."/>
            <person name="Aerts A."/>
            <person name="Ahren D."/>
            <person name="Brun A."/>
            <person name="Danchin E.G.J."/>
            <person name="Duchaussoy F."/>
            <person name="Gibon J."/>
            <person name="Kohler A."/>
            <person name="Lindquist E."/>
            <person name="Pereda V."/>
            <person name="Salamov A."/>
            <person name="Shapiro H.J."/>
            <person name="Wuyts J."/>
            <person name="Blaudez D."/>
            <person name="Buee M."/>
            <person name="Brokstein P."/>
            <person name="Canbaeck B."/>
            <person name="Cohen D."/>
            <person name="Courty P.E."/>
            <person name="Coutinho P.M."/>
            <person name="Delaruelle C."/>
            <person name="Detter J.C."/>
            <person name="Deveau A."/>
            <person name="DiFazio S."/>
            <person name="Duplessis S."/>
            <person name="Fraissinet-Tachet L."/>
            <person name="Lucic E."/>
            <person name="Frey-Klett P."/>
            <person name="Fourrey C."/>
            <person name="Feussner I."/>
            <person name="Gay G."/>
            <person name="Grimwood J."/>
            <person name="Hoegger P.J."/>
            <person name="Jain P."/>
            <person name="Kilaru S."/>
            <person name="Labbe J."/>
            <person name="Lin Y.C."/>
            <person name="Legue V."/>
            <person name="Le Tacon F."/>
            <person name="Marmeisse R."/>
            <person name="Melayah D."/>
            <person name="Montanini B."/>
            <person name="Muratet M."/>
            <person name="Nehls U."/>
            <person name="Niculita-Hirzel H."/>
            <person name="Oudot-Le Secq M.P."/>
            <person name="Peter M."/>
            <person name="Quesneville H."/>
            <person name="Rajashekar B."/>
            <person name="Reich M."/>
            <person name="Rouhier N."/>
            <person name="Schmutz J."/>
            <person name="Yin T."/>
            <person name="Chalot M."/>
            <person name="Henrissat B."/>
            <person name="Kuees U."/>
            <person name="Lucas S."/>
            <person name="Van de Peer Y."/>
            <person name="Podila G.K."/>
            <person name="Polle A."/>
            <person name="Pukkila P.J."/>
            <person name="Richardson P.M."/>
            <person name="Rouze P."/>
            <person name="Sanders I.R."/>
            <person name="Stajich J.E."/>
            <person name="Tunlid A."/>
            <person name="Tuskan G."/>
            <person name="Grigoriev I.V."/>
        </authorList>
    </citation>
    <scope>NUCLEOTIDE SEQUENCE [LARGE SCALE GENOMIC DNA]</scope>
    <source>
        <strain evidence="4">S238N-H82 / ATCC MYA-4686</strain>
    </source>
</reference>
<protein>
    <submittedName>
        <fullName evidence="3">Predicted protein</fullName>
    </submittedName>
</protein>
<keyword evidence="2" id="KW-0812">Transmembrane</keyword>
<name>B0CUI3_LACBS</name>
<evidence type="ECO:0000256" key="2">
    <source>
        <dbReference type="SAM" id="Phobius"/>
    </source>
</evidence>
<evidence type="ECO:0000256" key="1">
    <source>
        <dbReference type="SAM" id="MobiDB-lite"/>
    </source>
</evidence>
<feature type="region of interest" description="Disordered" evidence="1">
    <location>
        <begin position="138"/>
        <end position="166"/>
    </location>
</feature>
<dbReference type="EMBL" id="DS547092">
    <property type="protein sequence ID" value="EDR14097.1"/>
    <property type="molecule type" value="Genomic_DNA"/>
</dbReference>
<dbReference type="KEGG" id="lbc:LACBIDRAFT_292116"/>
<evidence type="ECO:0000313" key="4">
    <source>
        <dbReference type="Proteomes" id="UP000001194"/>
    </source>
</evidence>
<proteinExistence type="predicted"/>
<organism evidence="4">
    <name type="scientific">Laccaria bicolor (strain S238N-H82 / ATCC MYA-4686)</name>
    <name type="common">Bicoloured deceiver</name>
    <name type="synonym">Laccaria laccata var. bicolor</name>
    <dbReference type="NCBI Taxonomy" id="486041"/>
    <lineage>
        <taxon>Eukaryota</taxon>
        <taxon>Fungi</taxon>
        <taxon>Dikarya</taxon>
        <taxon>Basidiomycota</taxon>
        <taxon>Agaricomycotina</taxon>
        <taxon>Agaricomycetes</taxon>
        <taxon>Agaricomycetidae</taxon>
        <taxon>Agaricales</taxon>
        <taxon>Agaricineae</taxon>
        <taxon>Hydnangiaceae</taxon>
        <taxon>Laccaria</taxon>
    </lineage>
</organism>
<dbReference type="OrthoDB" id="2960209at2759"/>